<gene>
    <name evidence="1" type="ORF">ACOLOM_LOCUS12437</name>
</gene>
<accession>A0ACA9QD28</accession>
<reference evidence="1" key="1">
    <citation type="submission" date="2021-06" db="EMBL/GenBank/DDBJ databases">
        <authorList>
            <person name="Kallberg Y."/>
            <person name="Tangrot J."/>
            <person name="Rosling A."/>
        </authorList>
    </citation>
    <scope>NUCLEOTIDE SEQUENCE</scope>
    <source>
        <strain evidence="1">CL356</strain>
    </source>
</reference>
<dbReference type="EMBL" id="CAJVPT010050404">
    <property type="protein sequence ID" value="CAG8745905.1"/>
    <property type="molecule type" value="Genomic_DNA"/>
</dbReference>
<organism evidence="1 2">
    <name type="scientific">Acaulospora colombiana</name>
    <dbReference type="NCBI Taxonomy" id="27376"/>
    <lineage>
        <taxon>Eukaryota</taxon>
        <taxon>Fungi</taxon>
        <taxon>Fungi incertae sedis</taxon>
        <taxon>Mucoromycota</taxon>
        <taxon>Glomeromycotina</taxon>
        <taxon>Glomeromycetes</taxon>
        <taxon>Diversisporales</taxon>
        <taxon>Acaulosporaceae</taxon>
        <taxon>Acaulospora</taxon>
    </lineage>
</organism>
<proteinExistence type="predicted"/>
<name>A0ACA9QD28_9GLOM</name>
<evidence type="ECO:0000313" key="2">
    <source>
        <dbReference type="Proteomes" id="UP000789525"/>
    </source>
</evidence>
<dbReference type="Proteomes" id="UP000789525">
    <property type="component" value="Unassembled WGS sequence"/>
</dbReference>
<feature type="non-terminal residue" evidence="1">
    <location>
        <position position="1"/>
    </location>
</feature>
<keyword evidence="2" id="KW-1185">Reference proteome</keyword>
<protein>
    <submittedName>
        <fullName evidence="1">12053_t:CDS:1</fullName>
    </submittedName>
</protein>
<sequence length="225" mass="24985">WNKGELDSFLIEITTNIVRFKDKDGTPIIEKIKDVAGQKGTGKWTAISSLDLGVPVTLIGEAVYARALSALKAERIRAGKILKGPQSVKFSGDKRTFVKQLGKAFAFLGDIKNAYTNNPNLENLLFDPFFKEAIDTAQDSWRRVVSEAVLLGIPTPALSTALSFYDGYRHERLPASLLQAMRDYFGAHTFQYLDEYDDEDHPKNTDVHINWTGHGGNVSASSYQA</sequence>
<comment type="caution">
    <text evidence="1">The sequence shown here is derived from an EMBL/GenBank/DDBJ whole genome shotgun (WGS) entry which is preliminary data.</text>
</comment>
<evidence type="ECO:0000313" key="1">
    <source>
        <dbReference type="EMBL" id="CAG8745905.1"/>
    </source>
</evidence>